<dbReference type="EC" id="3.1.3.48" evidence="4"/>
<dbReference type="Pfam" id="PF14671">
    <property type="entry name" value="DSPn"/>
    <property type="match status" value="1"/>
</dbReference>
<dbReference type="Pfam" id="PF00782">
    <property type="entry name" value="DSPc"/>
    <property type="match status" value="1"/>
</dbReference>
<feature type="compositionally biased region" description="Low complexity" evidence="18">
    <location>
        <begin position="411"/>
        <end position="422"/>
    </location>
</feature>
<dbReference type="PROSITE" id="PS50054">
    <property type="entry name" value="TYR_PHOSPHATASE_DUAL"/>
    <property type="match status" value="1"/>
</dbReference>
<evidence type="ECO:0000256" key="2">
    <source>
        <dbReference type="ARBA" id="ARBA00004496"/>
    </source>
</evidence>
<reference evidence="23 24" key="1">
    <citation type="journal article" date="2013" name="MBio">
        <title>Genome sequencing of the plant pathogen Taphrina deformans, the causal agent of peach leaf curl.</title>
        <authorList>
            <person name="Cisse O.H."/>
            <person name="Almeida J.M.G.C.F."/>
            <person name="Fonseca A."/>
            <person name="Kumar A.A."/>
            <person name="Salojaervi J."/>
            <person name="Overmyer K."/>
            <person name="Hauser P.M."/>
            <person name="Pagni M."/>
        </authorList>
    </citation>
    <scope>NUCLEOTIDE SEQUENCE [LARGE SCALE GENOMIC DNA]</scope>
    <source>
        <strain evidence="24">PYCC 5710 / ATCC 11124 / CBS 356.35 / IMI 108563 / JCM 9778 / NBRC 8474</strain>
    </source>
</reference>
<dbReference type="GO" id="GO:0004725">
    <property type="term" value="F:protein tyrosine phosphatase activity"/>
    <property type="evidence" value="ECO:0007669"/>
    <property type="project" value="UniProtKB-EC"/>
</dbReference>
<feature type="region of interest" description="Disordered" evidence="18">
    <location>
        <begin position="763"/>
        <end position="826"/>
    </location>
</feature>
<feature type="compositionally biased region" description="Low complexity" evidence="18">
    <location>
        <begin position="801"/>
        <end position="812"/>
    </location>
</feature>
<feature type="compositionally biased region" description="Basic and acidic residues" evidence="18">
    <location>
        <begin position="775"/>
        <end position="784"/>
    </location>
</feature>
<comment type="similarity">
    <text evidence="3">Belongs to the protein-tyrosine phosphatase family. Non-receptor class CDC14 subfamily.</text>
</comment>
<evidence type="ECO:0000256" key="18">
    <source>
        <dbReference type="SAM" id="MobiDB-lite"/>
    </source>
</evidence>
<dbReference type="SMART" id="SM00326">
    <property type="entry name" value="SH3"/>
    <property type="match status" value="1"/>
</dbReference>
<dbReference type="GO" id="GO:0043332">
    <property type="term" value="C:mating projection tip"/>
    <property type="evidence" value="ECO:0007669"/>
    <property type="project" value="TreeGrafter"/>
</dbReference>
<dbReference type="PRINTS" id="PR00452">
    <property type="entry name" value="SH3DOMAIN"/>
</dbReference>
<keyword evidence="24" id="KW-1185">Reference proteome</keyword>
<dbReference type="InterPro" id="IPR000340">
    <property type="entry name" value="Dual-sp_phosphatase_cat-dom"/>
</dbReference>
<evidence type="ECO:0000259" key="19">
    <source>
        <dbReference type="PROSITE" id="PS50002"/>
    </source>
</evidence>
<dbReference type="GO" id="GO:0051301">
    <property type="term" value="P:cell division"/>
    <property type="evidence" value="ECO:0007669"/>
    <property type="project" value="UniProtKB-KW"/>
</dbReference>
<dbReference type="CDD" id="cd07599">
    <property type="entry name" value="BAR_Rvs167p"/>
    <property type="match status" value="1"/>
</dbReference>
<dbReference type="eggNOG" id="KOG3771">
    <property type="taxonomic scope" value="Eukaryota"/>
</dbReference>
<evidence type="ECO:0000313" key="24">
    <source>
        <dbReference type="Proteomes" id="UP000013776"/>
    </source>
</evidence>
<evidence type="ECO:0000256" key="6">
    <source>
        <dbReference type="ARBA" id="ARBA00022490"/>
    </source>
</evidence>
<comment type="caution">
    <text evidence="23">The sequence shown here is derived from an EMBL/GenBank/DDBJ whole genome shotgun (WGS) entry which is preliminary data.</text>
</comment>
<dbReference type="FunFam" id="3.90.190.10:FF:000038">
    <property type="entry name" value="Tyrosine-protein phosphatase CDC14"/>
    <property type="match status" value="1"/>
</dbReference>
<keyword evidence="14" id="KW-0469">Meiosis</keyword>
<dbReference type="InterPro" id="IPR044506">
    <property type="entry name" value="CDC14_C"/>
</dbReference>
<dbReference type="InterPro" id="IPR000387">
    <property type="entry name" value="Tyr_Pase_dom"/>
</dbReference>
<dbReference type="SMART" id="SM00721">
    <property type="entry name" value="BAR"/>
    <property type="match status" value="1"/>
</dbReference>
<evidence type="ECO:0000256" key="11">
    <source>
        <dbReference type="ARBA" id="ARBA00022912"/>
    </source>
</evidence>
<feature type="domain" description="BAR" evidence="22">
    <location>
        <begin position="496"/>
        <end position="748"/>
    </location>
</feature>
<evidence type="ECO:0000256" key="5">
    <source>
        <dbReference type="ARBA" id="ARBA00022443"/>
    </source>
</evidence>
<evidence type="ECO:0000256" key="9">
    <source>
        <dbReference type="ARBA" id="ARBA00022776"/>
    </source>
</evidence>
<dbReference type="VEuPathDB" id="FungiDB:TAPDE_002224"/>
<keyword evidence="15" id="KW-0131">Cell cycle</keyword>
<evidence type="ECO:0000256" key="8">
    <source>
        <dbReference type="ARBA" id="ARBA00022618"/>
    </source>
</evidence>
<dbReference type="InterPro" id="IPR029021">
    <property type="entry name" value="Prot-tyrosine_phosphatase-like"/>
</dbReference>
<dbReference type="PROSITE" id="PS50002">
    <property type="entry name" value="SH3"/>
    <property type="match status" value="1"/>
</dbReference>
<dbReference type="Proteomes" id="UP000013776">
    <property type="component" value="Unassembled WGS sequence"/>
</dbReference>
<keyword evidence="7" id="KW-0597">Phosphoprotein</keyword>
<evidence type="ECO:0000256" key="16">
    <source>
        <dbReference type="PROSITE-ProRule" id="PRU00192"/>
    </source>
</evidence>
<feature type="domain" description="SH3" evidence="19">
    <location>
        <begin position="827"/>
        <end position="887"/>
    </location>
</feature>
<dbReference type="InterPro" id="IPR016130">
    <property type="entry name" value="Tyr_Pase_AS"/>
</dbReference>
<dbReference type="PANTHER" id="PTHR47174:SF1">
    <property type="entry name" value="REDUCED VIABILITY UPON STARVATION PROTEIN 167"/>
    <property type="match status" value="1"/>
</dbReference>
<protein>
    <recommendedName>
        <fullName evidence="4">protein-tyrosine-phosphatase</fullName>
        <ecNumber evidence="4">3.1.3.48</ecNumber>
    </recommendedName>
</protein>
<dbReference type="SMART" id="SM00195">
    <property type="entry name" value="DSPc"/>
    <property type="match status" value="1"/>
</dbReference>
<evidence type="ECO:0000256" key="15">
    <source>
        <dbReference type="ARBA" id="ARBA00023306"/>
    </source>
</evidence>
<dbReference type="Pfam" id="PF03114">
    <property type="entry name" value="BAR"/>
    <property type="match status" value="1"/>
</dbReference>
<dbReference type="CDD" id="cd14499">
    <property type="entry name" value="CDC14_C"/>
    <property type="match status" value="1"/>
</dbReference>
<dbReference type="InterPro" id="IPR020422">
    <property type="entry name" value="TYR_PHOSPHATASE_DUAL_dom"/>
</dbReference>
<evidence type="ECO:0000256" key="7">
    <source>
        <dbReference type="ARBA" id="ARBA00022553"/>
    </source>
</evidence>
<dbReference type="GO" id="GO:0051321">
    <property type="term" value="P:meiotic cell cycle"/>
    <property type="evidence" value="ECO:0007669"/>
    <property type="project" value="UniProtKB-KW"/>
</dbReference>
<keyword evidence="8" id="KW-0132">Cell division</keyword>
<sequence>MVLPMIEFLQDRLYLSAFDSPPSKDKHPQLRFFTVDDLLVYNAFHHDFGPLHIGHLYRFAIILHEILSDPDMSQKPIVFYSKTDSRSRANAACILACYMVLVQNWPPHLAIAPLAEADPPFMMFRDAGYSQADFTLSIQDFVYGLWRAKEAKIIDIKSFDLEEYEYYERVDKGDFNWICPRFIAFASPIQPGYTTKPNPFNKKSTIITPTFQHVLDYFKENSIGMVVRLNSQLYDRAQFENIDIEHVDMFFEDGTCPELDVVKEFIGLVDEMAAVEKVVAVHCKAGLGRTGCLIGAYLIYKHSFTANEVISYMRIMRPGMVVGPQQHWLHINQHHFVAWSFTGVPRRQKQTAAAGYSTPPRAILGDLHENTTEAKVHEKGETANTLPAPTPGQPRKAPSPKRIVSKPPRIASLASARSVSVSENSENIPEDELALTSSTSASRKSSSSYGNISIGRTIASKIASSNTSPRRKSSREVTTPRSVSTASINGGSKRLYRSVARKTDTWSDAVYIDAERRFKELETETKRLHEDAQKYSEAVNGMLDHQVLFAEAVKDIYQPISGRMSDESTMRIEGNPEGIEACESYQAIVNELKTTLSPELEMIETRIVAPAKDLLEVFKAVNKVTKKRDHKQVDYDRHRASLKKLQDKKEKTMKDEKALYKAETDVEASTQEYEYYNELLKQELPTLFKLEAELIRPLFQSFYYMQLNIFYTLNERMARCDIPYFNLDSDIVEAYHAKKGDTKEQAEAIGICKFKLQRPPSKFDANRLSTSSKASEARLGRSSEDTEANLPPYTAGGSSSGVGRTSSLSGKKAPPPPPPAKPSALGKKREVAVALYDYEAQAEGDLSFSAGDRIEVVTRTDAENDWWTGKLNGKQGVFPGNYVQLEV</sequence>
<dbReference type="SMART" id="SM00404">
    <property type="entry name" value="PTPc_motif"/>
    <property type="match status" value="1"/>
</dbReference>
<dbReference type="SUPFAM" id="SSF52799">
    <property type="entry name" value="(Phosphotyrosine protein) phosphatases II"/>
    <property type="match status" value="2"/>
</dbReference>
<evidence type="ECO:0000256" key="13">
    <source>
        <dbReference type="ARBA" id="ARBA00023242"/>
    </source>
</evidence>
<dbReference type="AlphaFoldDB" id="R4XCT9"/>
<dbReference type="InterPro" id="IPR046982">
    <property type="entry name" value="BIN3/RVS161-like"/>
</dbReference>
<feature type="coiled-coil region" evidence="17">
    <location>
        <begin position="511"/>
        <end position="538"/>
    </location>
</feature>
<organism evidence="23 24">
    <name type="scientific">Taphrina deformans (strain PYCC 5710 / ATCC 11124 / CBS 356.35 / IMI 108563 / JCM 9778 / NBRC 8474)</name>
    <name type="common">Peach leaf curl fungus</name>
    <name type="synonym">Lalaria deformans</name>
    <dbReference type="NCBI Taxonomy" id="1097556"/>
    <lineage>
        <taxon>Eukaryota</taxon>
        <taxon>Fungi</taxon>
        <taxon>Dikarya</taxon>
        <taxon>Ascomycota</taxon>
        <taxon>Taphrinomycotina</taxon>
        <taxon>Taphrinomycetes</taxon>
        <taxon>Taphrinales</taxon>
        <taxon>Taphrinaceae</taxon>
        <taxon>Taphrina</taxon>
    </lineage>
</organism>
<evidence type="ECO:0000313" key="23">
    <source>
        <dbReference type="EMBL" id="CCG82223.1"/>
    </source>
</evidence>
<name>R4XCT9_TAPDE</name>
<dbReference type="PROSITE" id="PS50056">
    <property type="entry name" value="TYR_PHOSPHATASE_2"/>
    <property type="match status" value="1"/>
</dbReference>
<dbReference type="PROSITE" id="PS51021">
    <property type="entry name" value="BAR"/>
    <property type="match status" value="1"/>
</dbReference>
<dbReference type="GO" id="GO:0031097">
    <property type="term" value="C:medial cortex"/>
    <property type="evidence" value="ECO:0007669"/>
    <property type="project" value="TreeGrafter"/>
</dbReference>
<dbReference type="FunFam" id="2.30.30.40:FF:000189">
    <property type="entry name" value="BAR adaptor protein RVS167"/>
    <property type="match status" value="1"/>
</dbReference>
<feature type="domain" description="Tyrosine-protein phosphatase" evidence="20">
    <location>
        <begin position="190"/>
        <end position="342"/>
    </location>
</feature>
<dbReference type="GO" id="GO:0005730">
    <property type="term" value="C:nucleolus"/>
    <property type="evidence" value="ECO:0007669"/>
    <property type="project" value="UniProtKB-ARBA"/>
</dbReference>
<dbReference type="Pfam" id="PF00018">
    <property type="entry name" value="SH3_1"/>
    <property type="match status" value="1"/>
</dbReference>
<evidence type="ECO:0000256" key="10">
    <source>
        <dbReference type="ARBA" id="ARBA00022801"/>
    </source>
</evidence>
<dbReference type="GO" id="GO:0008289">
    <property type="term" value="F:lipid binding"/>
    <property type="evidence" value="ECO:0007669"/>
    <property type="project" value="TreeGrafter"/>
</dbReference>
<feature type="compositionally biased region" description="Polar residues" evidence="18">
    <location>
        <begin position="476"/>
        <end position="489"/>
    </location>
</feature>
<keyword evidence="9" id="KW-0498">Mitosis</keyword>
<evidence type="ECO:0000256" key="14">
    <source>
        <dbReference type="ARBA" id="ARBA00023254"/>
    </source>
</evidence>
<dbReference type="GO" id="GO:0000278">
    <property type="term" value="P:mitotic cell cycle"/>
    <property type="evidence" value="ECO:0007669"/>
    <property type="project" value="UniProtKB-ARBA"/>
</dbReference>
<dbReference type="Gene3D" id="2.30.30.40">
    <property type="entry name" value="SH3 Domains"/>
    <property type="match status" value="1"/>
</dbReference>
<dbReference type="CDD" id="cd17657">
    <property type="entry name" value="CDC14_N"/>
    <property type="match status" value="1"/>
</dbReference>
<dbReference type="PROSITE" id="PS00383">
    <property type="entry name" value="TYR_PHOSPHATASE_1"/>
    <property type="match status" value="1"/>
</dbReference>
<feature type="region of interest" description="Disordered" evidence="18">
    <location>
        <begin position="375"/>
        <end position="489"/>
    </location>
</feature>
<dbReference type="InterPro" id="IPR036028">
    <property type="entry name" value="SH3-like_dom_sf"/>
</dbReference>
<evidence type="ECO:0000259" key="20">
    <source>
        <dbReference type="PROSITE" id="PS50054"/>
    </source>
</evidence>
<evidence type="ECO:0000256" key="12">
    <source>
        <dbReference type="ARBA" id="ARBA00023054"/>
    </source>
</evidence>
<dbReference type="GO" id="GO:0006897">
    <property type="term" value="P:endocytosis"/>
    <property type="evidence" value="ECO:0007669"/>
    <property type="project" value="InterPro"/>
</dbReference>
<keyword evidence="12 17" id="KW-0175">Coiled coil</keyword>
<evidence type="ECO:0000256" key="3">
    <source>
        <dbReference type="ARBA" id="ARBA00007315"/>
    </source>
</evidence>
<dbReference type="GO" id="GO:0097320">
    <property type="term" value="P:plasma membrane tubulation"/>
    <property type="evidence" value="ECO:0007669"/>
    <property type="project" value="TreeGrafter"/>
</dbReference>
<dbReference type="EMBL" id="CAHR02000074">
    <property type="protein sequence ID" value="CCG82223.1"/>
    <property type="molecule type" value="Genomic_DNA"/>
</dbReference>
<gene>
    <name evidence="23" type="ORF">TAPDE_002224</name>
</gene>
<dbReference type="STRING" id="1097556.R4XCT9"/>
<dbReference type="InterPro" id="IPR003595">
    <property type="entry name" value="Tyr_Pase_cat"/>
</dbReference>
<keyword evidence="5 16" id="KW-0728">SH3 domain</keyword>
<dbReference type="OrthoDB" id="5632at2759"/>
<dbReference type="GO" id="GO:1990528">
    <property type="term" value="C:Rvs161p-Rvs167p complex"/>
    <property type="evidence" value="ECO:0007669"/>
    <property type="project" value="TreeGrafter"/>
</dbReference>
<keyword evidence="6" id="KW-0963">Cytoplasm</keyword>
<dbReference type="FunFam" id="1.20.1270.60:FF:000048">
    <property type="entry name" value="BAR adaptor protein RVS167"/>
    <property type="match status" value="1"/>
</dbReference>
<dbReference type="GO" id="GO:0005816">
    <property type="term" value="C:spindle pole body"/>
    <property type="evidence" value="ECO:0007669"/>
    <property type="project" value="UniProtKB-ARBA"/>
</dbReference>
<dbReference type="InterPro" id="IPR001452">
    <property type="entry name" value="SH3_domain"/>
</dbReference>
<dbReference type="GO" id="GO:0051666">
    <property type="term" value="P:actin cortical patch localization"/>
    <property type="evidence" value="ECO:0007669"/>
    <property type="project" value="InterPro"/>
</dbReference>
<comment type="subcellular location">
    <subcellularLocation>
        <location evidence="2">Cytoplasm</location>
    </subcellularLocation>
    <subcellularLocation>
        <location evidence="1">Nucleus</location>
    </subcellularLocation>
</comment>
<keyword evidence="10" id="KW-0378">Hydrolase</keyword>
<dbReference type="GO" id="GO:0007096">
    <property type="term" value="P:regulation of exit from mitosis"/>
    <property type="evidence" value="ECO:0007669"/>
    <property type="project" value="UniProtKB-ARBA"/>
</dbReference>
<dbReference type="GO" id="GO:0030479">
    <property type="term" value="C:actin cortical patch"/>
    <property type="evidence" value="ECO:0007669"/>
    <property type="project" value="TreeGrafter"/>
</dbReference>
<dbReference type="SUPFAM" id="SSF50044">
    <property type="entry name" value="SH3-domain"/>
    <property type="match status" value="1"/>
</dbReference>
<evidence type="ECO:0000256" key="1">
    <source>
        <dbReference type="ARBA" id="ARBA00004123"/>
    </source>
</evidence>
<feature type="domain" description="Tyrosine specific protein phosphatases" evidence="21">
    <location>
        <begin position="263"/>
        <end position="328"/>
    </location>
</feature>
<evidence type="ECO:0000256" key="17">
    <source>
        <dbReference type="SAM" id="Coils"/>
    </source>
</evidence>
<dbReference type="InterPro" id="IPR027267">
    <property type="entry name" value="AH/BAR_dom_sf"/>
</dbReference>
<accession>R4XCT9</accession>
<dbReference type="InterPro" id="IPR029260">
    <property type="entry name" value="DSPn"/>
</dbReference>
<dbReference type="Gene3D" id="3.90.190.10">
    <property type="entry name" value="Protein tyrosine phosphatase superfamily"/>
    <property type="match status" value="2"/>
</dbReference>
<proteinExistence type="inferred from homology"/>
<evidence type="ECO:0000259" key="22">
    <source>
        <dbReference type="PROSITE" id="PS51021"/>
    </source>
</evidence>
<dbReference type="GO" id="GO:0032954">
    <property type="term" value="P:regulation of cytokinetic process"/>
    <property type="evidence" value="ECO:0007669"/>
    <property type="project" value="UniProtKB-ARBA"/>
</dbReference>
<keyword evidence="13" id="KW-0539">Nucleus</keyword>
<evidence type="ECO:0000259" key="21">
    <source>
        <dbReference type="PROSITE" id="PS50056"/>
    </source>
</evidence>
<dbReference type="PANTHER" id="PTHR47174">
    <property type="entry name" value="BRIDGING INTEGRATOR 3"/>
    <property type="match status" value="1"/>
</dbReference>
<dbReference type="GO" id="GO:0033554">
    <property type="term" value="P:cellular response to stress"/>
    <property type="evidence" value="ECO:0007669"/>
    <property type="project" value="UniProtKB-ARBA"/>
</dbReference>
<dbReference type="eggNOG" id="KOG1720">
    <property type="taxonomic scope" value="Eukaryota"/>
</dbReference>
<evidence type="ECO:0000256" key="4">
    <source>
        <dbReference type="ARBA" id="ARBA00013064"/>
    </source>
</evidence>
<dbReference type="InterPro" id="IPR004148">
    <property type="entry name" value="BAR_dom"/>
</dbReference>
<feature type="compositionally biased region" description="Low complexity" evidence="18">
    <location>
        <begin position="437"/>
        <end position="448"/>
    </location>
</feature>
<keyword evidence="11" id="KW-0904">Protein phosphatase</keyword>
<dbReference type="SUPFAM" id="SSF103657">
    <property type="entry name" value="BAR/IMD domain-like"/>
    <property type="match status" value="1"/>
</dbReference>
<dbReference type="Gene3D" id="1.20.1270.60">
    <property type="entry name" value="Arfaptin homology (AH) domain/BAR domain"/>
    <property type="match status" value="1"/>
</dbReference>